<dbReference type="OrthoDB" id="5212574at2759"/>
<dbReference type="InterPro" id="IPR050327">
    <property type="entry name" value="Proton-linked_MCT"/>
</dbReference>
<proteinExistence type="inferred from homology"/>
<evidence type="ECO:0000256" key="2">
    <source>
        <dbReference type="ARBA" id="ARBA00006727"/>
    </source>
</evidence>
<protein>
    <recommendedName>
        <fullName evidence="6">Major facilitator superfamily (MFS) profile domain-containing protein</fullName>
    </recommendedName>
</protein>
<dbReference type="InterPro" id="IPR011701">
    <property type="entry name" value="MFS"/>
</dbReference>
<evidence type="ECO:0000256" key="1">
    <source>
        <dbReference type="ARBA" id="ARBA00004141"/>
    </source>
</evidence>
<dbReference type="AlphaFoldDB" id="W9NKK2"/>
<feature type="transmembrane region" description="Helical" evidence="5">
    <location>
        <begin position="194"/>
        <end position="214"/>
    </location>
</feature>
<feature type="transmembrane region" description="Helical" evidence="5">
    <location>
        <begin position="38"/>
        <end position="55"/>
    </location>
</feature>
<keyword evidence="5" id="KW-0472">Membrane</keyword>
<name>W9NKK2_FUSOX</name>
<evidence type="ECO:0000259" key="6">
    <source>
        <dbReference type="PROSITE" id="PS50850"/>
    </source>
</evidence>
<keyword evidence="5" id="KW-1133">Transmembrane helix</keyword>
<dbReference type="Pfam" id="PF07690">
    <property type="entry name" value="MFS_1"/>
    <property type="match status" value="1"/>
</dbReference>
<feature type="transmembrane region" description="Helical" evidence="5">
    <location>
        <begin position="361"/>
        <end position="382"/>
    </location>
</feature>
<comment type="similarity">
    <text evidence="2">Belongs to the major facilitator superfamily. Monocarboxylate porter (TC 2.A.1.13) family.</text>
</comment>
<dbReference type="EMBL" id="JH651046">
    <property type="protein sequence ID" value="EXA30542.1"/>
    <property type="molecule type" value="Genomic_DNA"/>
</dbReference>
<accession>W9NKK2</accession>
<evidence type="ECO:0000256" key="3">
    <source>
        <dbReference type="ARBA" id="ARBA00023180"/>
    </source>
</evidence>
<evidence type="ECO:0000313" key="7">
    <source>
        <dbReference type="EMBL" id="EXA30542.1"/>
    </source>
</evidence>
<keyword evidence="3" id="KW-0325">Glycoprotein</keyword>
<gene>
    <name evidence="7" type="ORF">FOVG_18072</name>
</gene>
<feature type="transmembrane region" description="Helical" evidence="5">
    <location>
        <begin position="394"/>
        <end position="415"/>
    </location>
</feature>
<reference evidence="7" key="1">
    <citation type="submission" date="2011-10" db="EMBL/GenBank/DDBJ databases">
        <title>The Genome Sequence of Fusarium oxysporum HDV247.</title>
        <authorList>
            <consortium name="The Broad Institute Genome Sequencing Platform"/>
            <person name="Ma L.-J."/>
            <person name="Gale L.R."/>
            <person name="Schwartz D.C."/>
            <person name="Zhou S."/>
            <person name="Corby-Kistler H."/>
            <person name="Young S.K."/>
            <person name="Zeng Q."/>
            <person name="Gargeya S."/>
            <person name="Fitzgerald M."/>
            <person name="Haas B."/>
            <person name="Abouelleil A."/>
            <person name="Alvarado L."/>
            <person name="Arachchi H.M."/>
            <person name="Berlin A."/>
            <person name="Brown A."/>
            <person name="Chapman S.B."/>
            <person name="Chen Z."/>
            <person name="Dunbar C."/>
            <person name="Freedman E."/>
            <person name="Gearin G."/>
            <person name="Goldberg J."/>
            <person name="Griggs A."/>
            <person name="Gujja S."/>
            <person name="Heiman D."/>
            <person name="Howarth C."/>
            <person name="Larson L."/>
            <person name="Lui A."/>
            <person name="MacDonald P.J.P."/>
            <person name="Montmayeur A."/>
            <person name="Murphy C."/>
            <person name="Neiman D."/>
            <person name="Pearson M."/>
            <person name="Priest M."/>
            <person name="Roberts A."/>
            <person name="Saif S."/>
            <person name="Shea T."/>
            <person name="Shenoy N."/>
            <person name="Sisk P."/>
            <person name="Stolte C."/>
            <person name="Sykes S."/>
            <person name="Wortman J."/>
            <person name="Nusbaum C."/>
            <person name="Birren B."/>
        </authorList>
    </citation>
    <scope>NUCLEOTIDE SEQUENCE [LARGE SCALE GENOMIC DNA]</scope>
    <source>
        <strain evidence="7">HDV247</strain>
    </source>
</reference>
<feature type="transmembrane region" description="Helical" evidence="5">
    <location>
        <begin position="162"/>
        <end position="182"/>
    </location>
</feature>
<dbReference type="GO" id="GO:0016020">
    <property type="term" value="C:membrane"/>
    <property type="evidence" value="ECO:0007669"/>
    <property type="project" value="UniProtKB-SubCell"/>
</dbReference>
<evidence type="ECO:0000256" key="5">
    <source>
        <dbReference type="SAM" id="Phobius"/>
    </source>
</evidence>
<feature type="transmembrane region" description="Helical" evidence="5">
    <location>
        <begin position="329"/>
        <end position="354"/>
    </location>
</feature>
<dbReference type="Proteomes" id="UP000030751">
    <property type="component" value="Unassembled WGS sequence"/>
</dbReference>
<feature type="transmembrane region" description="Helical" evidence="5">
    <location>
        <begin position="106"/>
        <end position="125"/>
    </location>
</feature>
<comment type="subcellular location">
    <subcellularLocation>
        <location evidence="1">Membrane</location>
        <topology evidence="1">Multi-pass membrane protein</topology>
    </subcellularLocation>
</comment>
<dbReference type="Gene3D" id="1.20.1250.20">
    <property type="entry name" value="MFS general substrate transporter like domains"/>
    <property type="match status" value="2"/>
</dbReference>
<feature type="transmembrane region" description="Helical" evidence="5">
    <location>
        <begin position="235"/>
        <end position="255"/>
    </location>
</feature>
<feature type="transmembrane region" description="Helical" evidence="5">
    <location>
        <begin position="299"/>
        <end position="323"/>
    </location>
</feature>
<evidence type="ECO:0000256" key="4">
    <source>
        <dbReference type="SAM" id="MobiDB-lite"/>
    </source>
</evidence>
<feature type="domain" description="Major facilitator superfamily (MFS) profile" evidence="6">
    <location>
        <begin position="37"/>
        <end position="420"/>
    </location>
</feature>
<dbReference type="HOGENOM" id="CLU_001265_1_1_1"/>
<reference evidence="7" key="2">
    <citation type="submission" date="2012-05" db="EMBL/GenBank/DDBJ databases">
        <title>Annotation of the Genome Sequence of Fusarium oxysporum HDV247.</title>
        <authorList>
            <consortium name="The Broad Institute Genomics Platform"/>
            <person name="Ma L.-J."/>
            <person name="Corby-Kistler H."/>
            <person name="Broz K."/>
            <person name="Gale L.R."/>
            <person name="Jonkers W."/>
            <person name="O'Donnell K."/>
            <person name="Ploetz R."/>
            <person name="Steinberg C."/>
            <person name="Schwartz D.C."/>
            <person name="VanEtten H."/>
            <person name="Zhou S."/>
            <person name="Young S.K."/>
            <person name="Zeng Q."/>
            <person name="Gargeya S."/>
            <person name="Fitzgerald M."/>
            <person name="Abouelleil A."/>
            <person name="Alvarado L."/>
            <person name="Chapman S.B."/>
            <person name="Gainer-Dewar J."/>
            <person name="Goldberg J."/>
            <person name="Griggs A."/>
            <person name="Gujja S."/>
            <person name="Hansen M."/>
            <person name="Howarth C."/>
            <person name="Imamovic A."/>
            <person name="Ireland A."/>
            <person name="Larimer J."/>
            <person name="McCowan C."/>
            <person name="Murphy C."/>
            <person name="Pearson M."/>
            <person name="Poon T.W."/>
            <person name="Priest M."/>
            <person name="Roberts A."/>
            <person name="Saif S."/>
            <person name="Shea T."/>
            <person name="Sykes S."/>
            <person name="Wortman J."/>
            <person name="Nusbaum C."/>
            <person name="Birren B."/>
        </authorList>
    </citation>
    <scope>NUCLEOTIDE SEQUENCE</scope>
    <source>
        <strain evidence="7">HDV247</strain>
    </source>
</reference>
<dbReference type="PANTHER" id="PTHR11360:SF130">
    <property type="entry name" value="MAJOR FACILITATOR SUPERFAMILY (MFS) PROFILE DOMAIN-CONTAINING PROTEIN-RELATED"/>
    <property type="match status" value="1"/>
</dbReference>
<organism evidence="7">
    <name type="scientific">Fusarium oxysporum f. sp. pisi HDV247</name>
    <dbReference type="NCBI Taxonomy" id="1080344"/>
    <lineage>
        <taxon>Eukaryota</taxon>
        <taxon>Fungi</taxon>
        <taxon>Dikarya</taxon>
        <taxon>Ascomycota</taxon>
        <taxon>Pezizomycotina</taxon>
        <taxon>Sordariomycetes</taxon>
        <taxon>Hypocreomycetidae</taxon>
        <taxon>Hypocreales</taxon>
        <taxon>Nectriaceae</taxon>
        <taxon>Fusarium</taxon>
        <taxon>Fusarium oxysporum species complex</taxon>
    </lineage>
</organism>
<dbReference type="GO" id="GO:0022857">
    <property type="term" value="F:transmembrane transporter activity"/>
    <property type="evidence" value="ECO:0007669"/>
    <property type="project" value="InterPro"/>
</dbReference>
<dbReference type="InterPro" id="IPR036259">
    <property type="entry name" value="MFS_trans_sf"/>
</dbReference>
<feature type="region of interest" description="Disordered" evidence="4">
    <location>
        <begin position="1"/>
        <end position="29"/>
    </location>
</feature>
<feature type="transmembrane region" description="Helical" evidence="5">
    <location>
        <begin position="131"/>
        <end position="150"/>
    </location>
</feature>
<dbReference type="InterPro" id="IPR020846">
    <property type="entry name" value="MFS_dom"/>
</dbReference>
<sequence length="428" mass="46135">MPKPTELRPQGQVASPTEDMVEEGEPCEPRREEWHTSIIVVLCSHFVVMNTWGFTNSFGAFQTYFTDELRRSPSTIAWIGSTQTFLLFFLGTITGRLTDAGHFRKVFFVGSLATVVGIFASSFCHRFEEHFVTLGIAVGVGNGCLFCPMLTVMSSYFDKRRAIAIGVAACGSASGGLVYSGMARQLLPSIGYPWTMRAIALIQFALLAVANLYLRPRMPKKKPSELIDWSAFRNTSYNFYAAASFFSLLSLYFSFFFLASYSRTVLTPPLSYEDSLNLLLILNGVSVVGRLGSNYAADLFGTIYVFIPVAGATATVLLAWIAVKNGAGIYSWAVACGICSGGVQSLFPAALASLTADPQKLGIRIGMIFTIVSFSSLIGPPIGGTLISALGGRYLGAQVFAGVSMSLSTLFLVAAQRANNQAKPGLPT</sequence>
<dbReference type="SUPFAM" id="SSF103473">
    <property type="entry name" value="MFS general substrate transporter"/>
    <property type="match status" value="1"/>
</dbReference>
<keyword evidence="5" id="KW-0812">Transmembrane</keyword>
<feature type="transmembrane region" description="Helical" evidence="5">
    <location>
        <begin position="75"/>
        <end position="94"/>
    </location>
</feature>
<dbReference type="PANTHER" id="PTHR11360">
    <property type="entry name" value="MONOCARBOXYLATE TRANSPORTER"/>
    <property type="match status" value="1"/>
</dbReference>
<dbReference type="PROSITE" id="PS50850">
    <property type="entry name" value="MFS"/>
    <property type="match status" value="1"/>
</dbReference>